<reference evidence="6" key="1">
    <citation type="submission" date="2015-07" db="EMBL/GenBank/DDBJ databases">
        <title>Complete genome sequence and phylogenetic analysis of Limnochorda pilosa.</title>
        <authorList>
            <person name="Watanabe M."/>
            <person name="Kojima H."/>
            <person name="Fukui M."/>
        </authorList>
    </citation>
    <scope>NUCLEOTIDE SEQUENCE [LARGE SCALE GENOMIC DNA]</scope>
    <source>
        <strain evidence="6">HC45</strain>
    </source>
</reference>
<gene>
    <name evidence="5" type="ORF">LIP_1874</name>
</gene>
<dbReference type="AlphaFoldDB" id="A0A0K2SL45"/>
<dbReference type="Proteomes" id="UP000065807">
    <property type="component" value="Chromosome"/>
</dbReference>
<dbReference type="Pfam" id="PF13508">
    <property type="entry name" value="Acetyltransf_7"/>
    <property type="match status" value="1"/>
</dbReference>
<evidence type="ECO:0000313" key="5">
    <source>
        <dbReference type="EMBL" id="BAS27717.1"/>
    </source>
</evidence>
<dbReference type="InterPro" id="IPR000182">
    <property type="entry name" value="GNAT_dom"/>
</dbReference>
<evidence type="ECO:0000259" key="4">
    <source>
        <dbReference type="PROSITE" id="PS51186"/>
    </source>
</evidence>
<dbReference type="KEGG" id="lpil:LIP_1874"/>
<dbReference type="EMBL" id="AP014924">
    <property type="protein sequence ID" value="BAS27717.1"/>
    <property type="molecule type" value="Genomic_DNA"/>
</dbReference>
<evidence type="ECO:0000256" key="1">
    <source>
        <dbReference type="ARBA" id="ARBA00022679"/>
    </source>
</evidence>
<dbReference type="PANTHER" id="PTHR43877:SF1">
    <property type="entry name" value="ACETYLTRANSFERASE"/>
    <property type="match status" value="1"/>
</dbReference>
<dbReference type="CDD" id="cd04301">
    <property type="entry name" value="NAT_SF"/>
    <property type="match status" value="1"/>
</dbReference>
<evidence type="ECO:0000256" key="3">
    <source>
        <dbReference type="SAM" id="MobiDB-lite"/>
    </source>
</evidence>
<keyword evidence="1" id="KW-0808">Transferase</keyword>
<keyword evidence="2" id="KW-0012">Acyltransferase</keyword>
<dbReference type="AntiFam" id="ANF00142">
    <property type="entry name" value="Shadow ORF (opposite yadG)"/>
</dbReference>
<feature type="domain" description="N-acetyltransferase" evidence="4">
    <location>
        <begin position="161"/>
        <end position="294"/>
    </location>
</feature>
<protein>
    <recommendedName>
        <fullName evidence="4">N-acetyltransferase domain-containing protein</fullName>
    </recommendedName>
</protein>
<reference evidence="6" key="2">
    <citation type="journal article" date="2016" name="Int. J. Syst. Evol. Microbiol.">
        <title>Complete genome sequence and cell structure of Limnochorda pilosa, a Gram-negative spore-former within the phylum Firmicutes.</title>
        <authorList>
            <person name="Watanabe M."/>
            <person name="Kojima H."/>
            <person name="Fukui M."/>
        </authorList>
    </citation>
    <scope>NUCLEOTIDE SEQUENCE [LARGE SCALE GENOMIC DNA]</scope>
    <source>
        <strain evidence="6">HC45</strain>
    </source>
</reference>
<dbReference type="PROSITE" id="PS51186">
    <property type="entry name" value="GNAT"/>
    <property type="match status" value="1"/>
</dbReference>
<dbReference type="Gene3D" id="3.40.630.30">
    <property type="match status" value="1"/>
</dbReference>
<dbReference type="InterPro" id="IPR016181">
    <property type="entry name" value="Acyl_CoA_acyltransferase"/>
</dbReference>
<name>A0A0K2SL45_LIMPI</name>
<proteinExistence type="predicted"/>
<keyword evidence="6" id="KW-1185">Reference proteome</keyword>
<dbReference type="SUPFAM" id="SSF55729">
    <property type="entry name" value="Acyl-CoA N-acyltransferases (Nat)"/>
    <property type="match status" value="1"/>
</dbReference>
<dbReference type="GO" id="GO:0016747">
    <property type="term" value="F:acyltransferase activity, transferring groups other than amino-acyl groups"/>
    <property type="evidence" value="ECO:0007669"/>
    <property type="project" value="InterPro"/>
</dbReference>
<evidence type="ECO:0000256" key="2">
    <source>
        <dbReference type="ARBA" id="ARBA00023315"/>
    </source>
</evidence>
<organism evidence="5 6">
    <name type="scientific">Limnochorda pilosa</name>
    <dbReference type="NCBI Taxonomy" id="1555112"/>
    <lineage>
        <taxon>Bacteria</taxon>
        <taxon>Bacillati</taxon>
        <taxon>Bacillota</taxon>
        <taxon>Limnochordia</taxon>
        <taxon>Limnochordales</taxon>
        <taxon>Limnochordaceae</taxon>
        <taxon>Limnochorda</taxon>
    </lineage>
</organism>
<feature type="region of interest" description="Disordered" evidence="3">
    <location>
        <begin position="124"/>
        <end position="166"/>
    </location>
</feature>
<feature type="compositionally biased region" description="Pro residues" evidence="3">
    <location>
        <begin position="126"/>
        <end position="148"/>
    </location>
</feature>
<dbReference type="InterPro" id="IPR050832">
    <property type="entry name" value="Bact_Acetyltransf"/>
</dbReference>
<dbReference type="PANTHER" id="PTHR43877">
    <property type="entry name" value="AMINOALKYLPHOSPHONATE N-ACETYLTRANSFERASE-RELATED-RELATED"/>
    <property type="match status" value="1"/>
</dbReference>
<sequence>MAAAWLRPGDERLLWELLVREPGFNLPALHLFEQHGLAGSARFAVQHDPSGLPVCGAAGLGDRWYLFGDPFASTPPPSAPELAPLLAAAGVALLEGEENLSRTLLRHPALGTLLPALESHVVAVAGPPPPRPEPSPAAPPSASAPPEPSHLRPAGPGTPGVRVRPATVADVPAVERLYRGHGEAADRATLVDAASAASLWVAASADGALLGAAMAPVRTALAAWVGAVFTHPEHRGRGIASALVAALTRSLQTWGLAVYLLYRPGGPARLYHRLGFTPVGAWLQAQRLPGREIQAVGGLVQHQEVRPGQQDLGQGEADLLAAREVRHPLQDRIAPQKRQPRRVRTSI</sequence>
<evidence type="ECO:0000313" key="6">
    <source>
        <dbReference type="Proteomes" id="UP000065807"/>
    </source>
</evidence>
<accession>A0A0K2SL45</accession>